<dbReference type="EMBL" id="QKXF01000053">
    <property type="protein sequence ID" value="RQM18506.1"/>
    <property type="molecule type" value="Genomic_DNA"/>
</dbReference>
<organism evidence="1 2">
    <name type="scientific">Peronospora effusa</name>
    <dbReference type="NCBI Taxonomy" id="542832"/>
    <lineage>
        <taxon>Eukaryota</taxon>
        <taxon>Sar</taxon>
        <taxon>Stramenopiles</taxon>
        <taxon>Oomycota</taxon>
        <taxon>Peronosporomycetes</taxon>
        <taxon>Peronosporales</taxon>
        <taxon>Peronosporaceae</taxon>
        <taxon>Peronospora</taxon>
    </lineage>
</organism>
<protein>
    <submittedName>
        <fullName evidence="1">Uncharacterized protein</fullName>
    </submittedName>
</protein>
<accession>A0A425CNK6</accession>
<reference evidence="1 2" key="1">
    <citation type="submission" date="2018-06" db="EMBL/GenBank/DDBJ databases">
        <title>Comparative genomics of downy mildews reveals potential adaptations to biotrophy.</title>
        <authorList>
            <person name="Fletcher K."/>
            <person name="Klosterman S.J."/>
            <person name="Derevnina L."/>
            <person name="Martin F."/>
            <person name="Koike S."/>
            <person name="Reyes Chin-Wo S."/>
            <person name="Mou B."/>
            <person name="Michelmore R."/>
        </authorList>
    </citation>
    <scope>NUCLEOTIDE SEQUENCE [LARGE SCALE GENOMIC DNA]</scope>
    <source>
        <strain evidence="1 2">R13</strain>
    </source>
</reference>
<sequence length="101" mass="10369">MAVGLANVAFKLIKVPSMKTPAPFASKPEDLADVTKSSREDPDAVGVSYVGSIKGCAEVLEDTRAAVIDMLSSISSASGARVTSVCSIQSEAVALSDQAHD</sequence>
<evidence type="ECO:0000313" key="2">
    <source>
        <dbReference type="Proteomes" id="UP000286097"/>
    </source>
</evidence>
<name>A0A425CNK6_9STRA</name>
<evidence type="ECO:0000313" key="1">
    <source>
        <dbReference type="EMBL" id="RQM18506.1"/>
    </source>
</evidence>
<dbReference type="Proteomes" id="UP000286097">
    <property type="component" value="Unassembled WGS sequence"/>
</dbReference>
<comment type="caution">
    <text evidence="1">The sequence shown here is derived from an EMBL/GenBank/DDBJ whole genome shotgun (WGS) entry which is preliminary data.</text>
</comment>
<proteinExistence type="predicted"/>
<gene>
    <name evidence="1" type="ORF">DD237_008295</name>
</gene>
<dbReference type="VEuPathDB" id="FungiDB:DD237_008295"/>
<dbReference type="AlphaFoldDB" id="A0A425CNK6"/>